<dbReference type="InterPro" id="IPR006076">
    <property type="entry name" value="FAD-dep_OxRdtase"/>
</dbReference>
<dbReference type="GO" id="GO:0003884">
    <property type="term" value="F:D-amino-acid oxidase activity"/>
    <property type="evidence" value="ECO:0007669"/>
    <property type="project" value="InterPro"/>
</dbReference>
<keyword evidence="9" id="KW-1185">Reference proteome</keyword>
<evidence type="ECO:0000259" key="7">
    <source>
        <dbReference type="Pfam" id="PF01266"/>
    </source>
</evidence>
<evidence type="ECO:0000256" key="5">
    <source>
        <dbReference type="ARBA" id="ARBA00023002"/>
    </source>
</evidence>
<keyword evidence="3" id="KW-0285">Flavoprotein</keyword>
<feature type="binding site" evidence="6">
    <location>
        <position position="268"/>
    </location>
    <ligand>
        <name>D-dopa</name>
        <dbReference type="ChEBI" id="CHEBI:149689"/>
    </ligand>
</feature>
<keyword evidence="5" id="KW-0560">Oxidoreductase</keyword>
<reference evidence="8 9" key="1">
    <citation type="journal article" date="2018" name="Nat. Ecol. Evol.">
        <title>Pezizomycetes genomes reveal the molecular basis of ectomycorrhizal truffle lifestyle.</title>
        <authorList>
            <person name="Murat C."/>
            <person name="Payen T."/>
            <person name="Noel B."/>
            <person name="Kuo A."/>
            <person name="Morin E."/>
            <person name="Chen J."/>
            <person name="Kohler A."/>
            <person name="Krizsan K."/>
            <person name="Balestrini R."/>
            <person name="Da Silva C."/>
            <person name="Montanini B."/>
            <person name="Hainaut M."/>
            <person name="Levati E."/>
            <person name="Barry K.W."/>
            <person name="Belfiori B."/>
            <person name="Cichocki N."/>
            <person name="Clum A."/>
            <person name="Dockter R.B."/>
            <person name="Fauchery L."/>
            <person name="Guy J."/>
            <person name="Iotti M."/>
            <person name="Le Tacon F."/>
            <person name="Lindquist E.A."/>
            <person name="Lipzen A."/>
            <person name="Malagnac F."/>
            <person name="Mello A."/>
            <person name="Molinier V."/>
            <person name="Miyauchi S."/>
            <person name="Poulain J."/>
            <person name="Riccioni C."/>
            <person name="Rubini A."/>
            <person name="Sitrit Y."/>
            <person name="Splivallo R."/>
            <person name="Traeger S."/>
            <person name="Wang M."/>
            <person name="Zifcakova L."/>
            <person name="Wipf D."/>
            <person name="Zambonelli A."/>
            <person name="Paolocci F."/>
            <person name="Nowrousian M."/>
            <person name="Ottonello S."/>
            <person name="Baldrian P."/>
            <person name="Spatafora J.W."/>
            <person name="Henrissat B."/>
            <person name="Nagy L.G."/>
            <person name="Aury J.M."/>
            <person name="Wincker P."/>
            <person name="Grigoriev I.V."/>
            <person name="Bonfante P."/>
            <person name="Martin F.M."/>
        </authorList>
    </citation>
    <scope>NUCLEOTIDE SEQUENCE [LARGE SCALE GENOMIC DNA]</scope>
    <source>
        <strain evidence="8 9">CCBAS932</strain>
    </source>
</reference>
<dbReference type="PANTHER" id="PTHR11530:SF16">
    <property type="entry name" value="D-AMINO ACID OXIDASE (AFU_ORTHOLOGUE AFUA_5G11290)"/>
    <property type="match status" value="1"/>
</dbReference>
<evidence type="ECO:0000256" key="3">
    <source>
        <dbReference type="ARBA" id="ARBA00022630"/>
    </source>
</evidence>
<feature type="binding site" evidence="6">
    <location>
        <position position="299"/>
    </location>
    <ligand>
        <name>D-dopa</name>
        <dbReference type="ChEBI" id="CHEBI:149689"/>
    </ligand>
</feature>
<dbReference type="PIRSF" id="PIRSF000189">
    <property type="entry name" value="D-aa_oxidase"/>
    <property type="match status" value="1"/>
</dbReference>
<feature type="binding site" evidence="6">
    <location>
        <position position="145"/>
    </location>
    <ligand>
        <name>FAD</name>
        <dbReference type="ChEBI" id="CHEBI:57692"/>
    </ligand>
</feature>
<evidence type="ECO:0000256" key="6">
    <source>
        <dbReference type="PIRSR" id="PIRSR000189-1"/>
    </source>
</evidence>
<dbReference type="GO" id="GO:0071949">
    <property type="term" value="F:FAD binding"/>
    <property type="evidence" value="ECO:0007669"/>
    <property type="project" value="InterPro"/>
</dbReference>
<dbReference type="PANTHER" id="PTHR11530">
    <property type="entry name" value="D-AMINO ACID OXIDASE"/>
    <property type="match status" value="1"/>
</dbReference>
<dbReference type="Gene3D" id="3.40.50.720">
    <property type="entry name" value="NAD(P)-binding Rossmann-like Domain"/>
    <property type="match status" value="1"/>
</dbReference>
<evidence type="ECO:0000256" key="2">
    <source>
        <dbReference type="ARBA" id="ARBA00006730"/>
    </source>
</evidence>
<dbReference type="SUPFAM" id="SSF54373">
    <property type="entry name" value="FAD-linked reductases, C-terminal domain"/>
    <property type="match status" value="1"/>
</dbReference>
<organism evidence="8 9">
    <name type="scientific">Morchella conica CCBAS932</name>
    <dbReference type="NCBI Taxonomy" id="1392247"/>
    <lineage>
        <taxon>Eukaryota</taxon>
        <taxon>Fungi</taxon>
        <taxon>Dikarya</taxon>
        <taxon>Ascomycota</taxon>
        <taxon>Pezizomycotina</taxon>
        <taxon>Pezizomycetes</taxon>
        <taxon>Pezizales</taxon>
        <taxon>Morchellaceae</taxon>
        <taxon>Morchella</taxon>
    </lineage>
</organism>
<evidence type="ECO:0000313" key="8">
    <source>
        <dbReference type="EMBL" id="RPB08920.1"/>
    </source>
</evidence>
<dbReference type="InterPro" id="IPR023209">
    <property type="entry name" value="DAO"/>
</dbReference>
<dbReference type="InParanoid" id="A0A3N4KEJ9"/>
<name>A0A3N4KEJ9_9PEZI</name>
<gene>
    <name evidence="8" type="ORF">P167DRAFT_527976</name>
</gene>
<comment type="similarity">
    <text evidence="2">Belongs to the DAMOX/DASOX family.</text>
</comment>
<feature type="binding site" evidence="6">
    <location>
        <position position="208"/>
    </location>
    <ligand>
        <name>D-dopa</name>
        <dbReference type="ChEBI" id="CHEBI:149689"/>
    </ligand>
</feature>
<dbReference type="SUPFAM" id="SSF51971">
    <property type="entry name" value="Nucleotide-binding domain"/>
    <property type="match status" value="1"/>
</dbReference>
<dbReference type="GO" id="GO:0019478">
    <property type="term" value="P:D-amino acid catabolic process"/>
    <property type="evidence" value="ECO:0007669"/>
    <property type="project" value="TreeGrafter"/>
</dbReference>
<dbReference type="Pfam" id="PF01266">
    <property type="entry name" value="DAO"/>
    <property type="match status" value="2"/>
</dbReference>
<dbReference type="AlphaFoldDB" id="A0A3N4KEJ9"/>
<dbReference type="EMBL" id="ML119157">
    <property type="protein sequence ID" value="RPB08920.1"/>
    <property type="molecule type" value="Genomic_DNA"/>
</dbReference>
<protein>
    <submittedName>
        <fullName evidence="8">FAD dependent oxidoreductase</fullName>
    </submittedName>
</protein>
<dbReference type="STRING" id="1392247.A0A3N4KEJ9"/>
<dbReference type="Proteomes" id="UP000277580">
    <property type="component" value="Unassembled WGS sequence"/>
</dbReference>
<sequence length="325" mass="35419">MSKQEEIIVLGAGVVGLQTALTLLEAGFGVTVVAKYWPGEDSIEYCSTKYETSHWRSHASPTDTRLQGFEAETYKYWQTLCQNPDAGLRLTTSHHRLTTTPWWSTLVTSYTPHTYDSFCLDPNTYLDHLLGRLGDLGVKTHTAEVDALSEVFDLPSLEEAVAVINCTGLAAGALCADPDVYPAKGQTVLVKGEAAGITFTEGEDWTAYVIPRPGSGTSILGGSKDDGDWSAEVDVGLSARIRERCRELAPELLEEGEFVVVSEQVGRRPSRKGGVRVEVEWVKVDGMWRIVGHNYGHGGTGYQASVGTARELCRLLKEALVSGHQ</sequence>
<evidence type="ECO:0000313" key="9">
    <source>
        <dbReference type="Proteomes" id="UP000277580"/>
    </source>
</evidence>
<keyword evidence="4 6" id="KW-0274">FAD</keyword>
<feature type="domain" description="FAD dependent oxidoreductase" evidence="7">
    <location>
        <begin position="7"/>
        <end position="91"/>
    </location>
</feature>
<comment type="cofactor">
    <cofactor evidence="1 6">
        <name>FAD</name>
        <dbReference type="ChEBI" id="CHEBI:57692"/>
    </cofactor>
</comment>
<evidence type="ECO:0000256" key="1">
    <source>
        <dbReference type="ARBA" id="ARBA00001974"/>
    </source>
</evidence>
<dbReference type="Gene3D" id="3.30.9.10">
    <property type="entry name" value="D-Amino Acid Oxidase, subunit A, domain 2"/>
    <property type="match status" value="1"/>
</dbReference>
<evidence type="ECO:0000256" key="4">
    <source>
        <dbReference type="ARBA" id="ARBA00022827"/>
    </source>
</evidence>
<feature type="domain" description="FAD dependent oxidoreductase" evidence="7">
    <location>
        <begin position="114"/>
        <end position="314"/>
    </location>
</feature>
<accession>A0A3N4KEJ9</accession>
<dbReference type="OrthoDB" id="2015447at2759"/>
<feature type="binding site" evidence="6">
    <location>
        <position position="167"/>
    </location>
    <ligand>
        <name>FAD</name>
        <dbReference type="ChEBI" id="CHEBI:57692"/>
    </ligand>
</feature>
<proteinExistence type="inferred from homology"/>
<dbReference type="GO" id="GO:0005737">
    <property type="term" value="C:cytoplasm"/>
    <property type="evidence" value="ECO:0007669"/>
    <property type="project" value="TreeGrafter"/>
</dbReference>